<feature type="region of interest" description="Disordered" evidence="1">
    <location>
        <begin position="184"/>
        <end position="226"/>
    </location>
</feature>
<feature type="compositionally biased region" description="Low complexity" evidence="1">
    <location>
        <begin position="663"/>
        <end position="682"/>
    </location>
</feature>
<feature type="compositionally biased region" description="Low complexity" evidence="1">
    <location>
        <begin position="573"/>
        <end position="613"/>
    </location>
</feature>
<feature type="region of interest" description="Disordered" evidence="1">
    <location>
        <begin position="993"/>
        <end position="1025"/>
    </location>
</feature>
<accession>A0ABM6IK85</accession>
<feature type="compositionally biased region" description="Low complexity" evidence="1">
    <location>
        <begin position="459"/>
        <end position="469"/>
    </location>
</feature>
<organism evidence="2 3">
    <name type="scientific">Thioclava nitratireducens</name>
    <dbReference type="NCBI Taxonomy" id="1915078"/>
    <lineage>
        <taxon>Bacteria</taxon>
        <taxon>Pseudomonadati</taxon>
        <taxon>Pseudomonadota</taxon>
        <taxon>Alphaproteobacteria</taxon>
        <taxon>Rhodobacterales</taxon>
        <taxon>Paracoccaceae</taxon>
        <taxon>Thioclava</taxon>
    </lineage>
</organism>
<proteinExistence type="predicted"/>
<feature type="compositionally biased region" description="Low complexity" evidence="1">
    <location>
        <begin position="634"/>
        <end position="654"/>
    </location>
</feature>
<dbReference type="Proteomes" id="UP000185622">
    <property type="component" value="Chromosome"/>
</dbReference>
<sequence>MKPDFALILSHDGIALVHRAKEGWTLLGEAALEGDDPMAEVAALRDKARAQAPRGFTSKLVLPDTQILYTAIYAPGPSPAQRKKQIEAALEGMTPYPVSELVYDFAGPGQTVQVAVIARETLKEAESFAQENGFNPVSFVAAPEPGDFPGEPQFGLTSSVAQYIPEGAHVEPDKSALIVAVDLSEEASETPAEAVPSEAPETESAEVGTAAAQSDMAELSDDSAVSETELAELSALDQSARAEATAEEADLTLPDEPGEFSELLDAAGAEPDAQQGAPSEDTPAAASPAAKAAEAVAAGEIAPEETEAADAVEFAEGEPEGALSDDAEADSAEETSDTALAAAGLAAAPALPTAAEADAKPEEVAHDAESDQSEALESDEDDDDLPKSDASVIAAAFASRRDHAATVTVNDTPPRLGGATRLSPMPDRSKIASGDAKITAPTLDFDEPDPRFTPKEPQKTGAKAGKATAPSARTGIGGTTALGAKSATSLLREEAKDGPDASTATPAPIVERTSDKTVFGGTKRPTTGGKPRHLGLMLTGALVLVLAIIALWTTLLDDPAPVDAPVDAIAEASAPAAGDAPEQTALAPATPEVAAPEATQSDAQAQANQPAPQDEQVAALAPTDAQPAPSEQSDAVTTATPDTAAPAQDQAPTQSGADAQPSDTQPADTAAAEPPADAQATASDITASDTVDTAPDTMLNSQAETPDATAETQTDVAANDATASETAQSDATEAPATEAQTASPATPPAELPAFTATPLAPPSADTLQSDTQPPDTPPVTPTEDGVEMPGGFTLYAGAPAVTPGPRPEAVAKAYAATQPITPEGTLGAIPSLSGFRPADKPADLTGATAAPNETDPATQADPNDQGALDPALQPNPELQTTRPTARPDAVTKLATTQAPASESAAVANPELAALRPPRRPASIQESVAAAVQAQDEAVAENADPFAGATALAVARSAVPPTKPRNFSRSVENALAAAIAAEPAQTVAAAAARAPVATPVPDPRPADLDEPEPTAAPTRLPTSASVARQATEKNVINLRKINLIGLYGSSSNRRALVRLSNGRFVKVGVGDRLDGGRVTQIGSNALTYKKGSRSLTLKLLQEG</sequence>
<evidence type="ECO:0000256" key="1">
    <source>
        <dbReference type="SAM" id="MobiDB-lite"/>
    </source>
</evidence>
<evidence type="ECO:0000313" key="2">
    <source>
        <dbReference type="EMBL" id="AQS49209.1"/>
    </source>
</evidence>
<feature type="region of interest" description="Disordered" evidence="1">
    <location>
        <begin position="354"/>
        <end position="388"/>
    </location>
</feature>
<feature type="compositionally biased region" description="Low complexity" evidence="1">
    <location>
        <begin position="277"/>
        <end position="290"/>
    </location>
</feature>
<protein>
    <submittedName>
        <fullName evidence="2">Uncharacterized protein</fullName>
    </submittedName>
</protein>
<dbReference type="EMBL" id="CP019437">
    <property type="protein sequence ID" value="AQS49209.1"/>
    <property type="molecule type" value="Genomic_DNA"/>
</dbReference>
<feature type="compositionally biased region" description="Basic and acidic residues" evidence="1">
    <location>
        <begin position="357"/>
        <end position="369"/>
    </location>
</feature>
<feature type="region of interest" description="Disordered" evidence="1">
    <location>
        <begin position="573"/>
        <end position="910"/>
    </location>
</feature>
<dbReference type="SUPFAM" id="SSF53067">
    <property type="entry name" value="Actin-like ATPase domain"/>
    <property type="match status" value="1"/>
</dbReference>
<feature type="compositionally biased region" description="Basic and acidic residues" evidence="1">
    <location>
        <begin position="448"/>
        <end position="458"/>
    </location>
</feature>
<dbReference type="RefSeq" id="WP_075774090.1">
    <property type="nucleotide sequence ID" value="NZ_CP019437.1"/>
</dbReference>
<feature type="region of interest" description="Disordered" evidence="1">
    <location>
        <begin position="317"/>
        <end position="336"/>
    </location>
</feature>
<dbReference type="InterPro" id="IPR043129">
    <property type="entry name" value="ATPase_NBD"/>
</dbReference>
<feature type="compositionally biased region" description="Low complexity" evidence="1">
    <location>
        <begin position="751"/>
        <end position="773"/>
    </location>
</feature>
<feature type="compositionally biased region" description="Acidic residues" evidence="1">
    <location>
        <begin position="370"/>
        <end position="384"/>
    </location>
</feature>
<reference evidence="2 3" key="1">
    <citation type="submission" date="2017-01" db="EMBL/GenBank/DDBJ databases">
        <title>The complete genome sequence of a sulfur-oxidizing marine bacterium Thioclava sp. 25B10_4T.</title>
        <authorList>
            <person name="Liu Y."/>
            <person name="Lai Q."/>
            <person name="Shao Z."/>
        </authorList>
    </citation>
    <scope>NUCLEOTIDE SEQUENCE [LARGE SCALE GENOMIC DNA]</scope>
    <source>
        <strain evidence="2 3">25B10_4</strain>
    </source>
</reference>
<evidence type="ECO:0000313" key="3">
    <source>
        <dbReference type="Proteomes" id="UP000185622"/>
    </source>
</evidence>
<feature type="compositionally biased region" description="Polar residues" evidence="1">
    <location>
        <begin position="698"/>
        <end position="730"/>
    </location>
</feature>
<feature type="region of interest" description="Disordered" evidence="1">
    <location>
        <begin position="238"/>
        <end position="290"/>
    </location>
</feature>
<feature type="compositionally biased region" description="Low complexity" evidence="1">
    <location>
        <begin position="731"/>
        <end position="744"/>
    </location>
</feature>
<name>A0ABM6IK85_9RHOB</name>
<keyword evidence="3" id="KW-1185">Reference proteome</keyword>
<gene>
    <name evidence="2" type="ORF">BMG03_16505</name>
</gene>
<feature type="compositionally biased region" description="Low complexity" evidence="1">
    <location>
        <begin position="520"/>
        <end position="529"/>
    </location>
</feature>
<feature type="region of interest" description="Disordered" evidence="1">
    <location>
        <begin position="401"/>
        <end position="531"/>
    </location>
</feature>